<evidence type="ECO:0000256" key="3">
    <source>
        <dbReference type="ARBA" id="ARBA00022576"/>
    </source>
</evidence>
<dbReference type="SUPFAM" id="SSF56752">
    <property type="entry name" value="D-aminoacid aminotransferase-like PLP-dependent enzymes"/>
    <property type="match status" value="1"/>
</dbReference>
<dbReference type="NCBIfam" id="TIGR01123">
    <property type="entry name" value="ilvE_II"/>
    <property type="match status" value="1"/>
</dbReference>
<dbReference type="InterPro" id="IPR033939">
    <property type="entry name" value="BCAT_family"/>
</dbReference>
<dbReference type="Gene3D" id="3.30.470.10">
    <property type="match status" value="1"/>
</dbReference>
<dbReference type="InterPro" id="IPR043132">
    <property type="entry name" value="BCAT-like_C"/>
</dbReference>
<comment type="cofactor">
    <cofactor evidence="1">
        <name>pyridoxal 5'-phosphate</name>
        <dbReference type="ChEBI" id="CHEBI:597326"/>
    </cofactor>
</comment>
<dbReference type="InterPro" id="IPR043131">
    <property type="entry name" value="BCAT-like_N"/>
</dbReference>
<keyword evidence="5" id="KW-0663">Pyridoxal phosphate</keyword>
<evidence type="ECO:0000313" key="6">
    <source>
        <dbReference type="EMBL" id="DAF45289.1"/>
    </source>
</evidence>
<keyword evidence="4" id="KW-0808">Transferase</keyword>
<dbReference type="InterPro" id="IPR005786">
    <property type="entry name" value="B_amino_transII"/>
</dbReference>
<dbReference type="Pfam" id="PF01063">
    <property type="entry name" value="Aminotran_4"/>
    <property type="match status" value="1"/>
</dbReference>
<dbReference type="PIRSF" id="PIRSF006468">
    <property type="entry name" value="BCAT1"/>
    <property type="match status" value="1"/>
</dbReference>
<dbReference type="InterPro" id="IPR001544">
    <property type="entry name" value="Aminotrans_IV"/>
</dbReference>
<dbReference type="InterPro" id="IPR036038">
    <property type="entry name" value="Aminotransferase-like"/>
</dbReference>
<organism evidence="6">
    <name type="scientific">Siphoviridae sp. ctBLh2</name>
    <dbReference type="NCBI Taxonomy" id="2827803"/>
    <lineage>
        <taxon>Viruses</taxon>
        <taxon>Duplodnaviria</taxon>
        <taxon>Heunggongvirae</taxon>
        <taxon>Uroviricota</taxon>
        <taxon>Caudoviricetes</taxon>
    </lineage>
</organism>
<comment type="similarity">
    <text evidence="2">Belongs to the class-IV pyridoxal-phosphate-dependent aminotransferase family.</text>
</comment>
<dbReference type="Gene3D" id="3.20.10.10">
    <property type="entry name" value="D-amino Acid Aminotransferase, subunit A, domain 2"/>
    <property type="match status" value="1"/>
</dbReference>
<dbReference type="PANTHER" id="PTHR42825:SF2">
    <property type="entry name" value="BRANCHED-CHAIN-AMINO-ACID AMINOTRANSFERASE 3, CHLOROPLASTIC-RELATED"/>
    <property type="match status" value="1"/>
</dbReference>
<evidence type="ECO:0000256" key="2">
    <source>
        <dbReference type="ARBA" id="ARBA00009320"/>
    </source>
</evidence>
<dbReference type="CDD" id="cd01557">
    <property type="entry name" value="BCAT_beta_family"/>
    <property type="match status" value="1"/>
</dbReference>
<dbReference type="PANTHER" id="PTHR42825">
    <property type="entry name" value="AMINO ACID AMINOTRANSFERASE"/>
    <property type="match status" value="1"/>
</dbReference>
<proteinExistence type="inferred from homology"/>
<evidence type="ECO:0000256" key="1">
    <source>
        <dbReference type="ARBA" id="ARBA00001933"/>
    </source>
</evidence>
<dbReference type="GO" id="GO:0009081">
    <property type="term" value="P:branched-chain amino acid metabolic process"/>
    <property type="evidence" value="ECO:0007669"/>
    <property type="project" value="InterPro"/>
</dbReference>
<dbReference type="FunFam" id="3.30.470.10:FF:000004">
    <property type="entry name" value="Branched-chain-amino-acid aminotransferase"/>
    <property type="match status" value="1"/>
</dbReference>
<protein>
    <submittedName>
        <fullName evidence="6">Branched-chain amino acid aminotransferase</fullName>
    </submittedName>
</protein>
<accession>A0A8S5S2X3</accession>
<reference evidence="6" key="1">
    <citation type="journal article" date="2021" name="Proc. Natl. Acad. Sci. U.S.A.">
        <title>A Catalog of Tens of Thousands of Viruses from Human Metagenomes Reveals Hidden Associations with Chronic Diseases.</title>
        <authorList>
            <person name="Tisza M.J."/>
            <person name="Buck C.B."/>
        </authorList>
    </citation>
    <scope>NUCLEOTIDE SEQUENCE</scope>
    <source>
        <strain evidence="6">CtBLh2</strain>
    </source>
</reference>
<evidence type="ECO:0000256" key="5">
    <source>
        <dbReference type="ARBA" id="ARBA00022898"/>
    </source>
</evidence>
<keyword evidence="3 6" id="KW-0032">Aminotransferase</keyword>
<dbReference type="EMBL" id="BK032514">
    <property type="protein sequence ID" value="DAF45289.1"/>
    <property type="molecule type" value="Genomic_DNA"/>
</dbReference>
<sequence>MENIDWSALGFDYTKTDFNARFTFTDGKWSEMEITSDEYIKMHMSASCLHYGIELFEGLKAFRGIDGKVRLFRVADNARRLQSSAKRLCLPVPSIEMIVDACVEVVKRNERFIPPYGTGASLYLRPVMFGTTVGLGVKPAKDALLIVYCSPVGAYFKSGIKPILVAIDREQDRAAPRGTGDVKVGGNYAASLMSGEKAHTLGYSNVMYLDAAEHKYIEECGAANFFGIKEGKYITPKSQSVLPSITNMSLRQIARDMGLEVEERHIPVEELETFEECGACGTAAVISPIGKIFDMQTDKVYTYGTEVGKTSLELYTRLQDIQYGRSEDKYGWCTIVL</sequence>
<name>A0A8S5S2X3_9CAUD</name>
<evidence type="ECO:0000256" key="4">
    <source>
        <dbReference type="ARBA" id="ARBA00022679"/>
    </source>
</evidence>
<dbReference type="GO" id="GO:0004084">
    <property type="term" value="F:branched-chain-amino-acid transaminase activity"/>
    <property type="evidence" value="ECO:0007669"/>
    <property type="project" value="InterPro"/>
</dbReference>
<dbReference type="NCBIfam" id="NF009897">
    <property type="entry name" value="PRK13357.1"/>
    <property type="match status" value="1"/>
</dbReference>